<dbReference type="GO" id="GO:0016491">
    <property type="term" value="F:oxidoreductase activity"/>
    <property type="evidence" value="ECO:0007669"/>
    <property type="project" value="UniProtKB-KW"/>
</dbReference>
<reference evidence="4 5" key="1">
    <citation type="submission" date="2019-03" db="EMBL/GenBank/DDBJ databases">
        <title>Genomic Encyclopedia of Type Strains, Phase IV (KMG-IV): sequencing the most valuable type-strain genomes for metagenomic binning, comparative biology and taxonomic classification.</title>
        <authorList>
            <person name="Goeker M."/>
        </authorList>
    </citation>
    <scope>NUCLEOTIDE SEQUENCE [LARGE SCALE GENOMIC DNA]</scope>
    <source>
        <strain evidence="4 5">DSM 11170</strain>
    </source>
</reference>
<feature type="domain" description="FAD/NAD(P)-binding" evidence="3">
    <location>
        <begin position="7"/>
        <end position="280"/>
    </location>
</feature>
<proteinExistence type="predicted"/>
<keyword evidence="2" id="KW-0560">Oxidoreductase</keyword>
<gene>
    <name evidence="4" type="ORF">EDD73_105124</name>
</gene>
<dbReference type="OrthoDB" id="9806179at2"/>
<dbReference type="PRINTS" id="PR00368">
    <property type="entry name" value="FADPNR"/>
</dbReference>
<keyword evidence="1" id="KW-0285">Flavoprotein</keyword>
<evidence type="ECO:0000313" key="4">
    <source>
        <dbReference type="EMBL" id="TCP67229.1"/>
    </source>
</evidence>
<organism evidence="4 5">
    <name type="scientific">Heliophilum fasciatum</name>
    <dbReference type="NCBI Taxonomy" id="35700"/>
    <lineage>
        <taxon>Bacteria</taxon>
        <taxon>Bacillati</taxon>
        <taxon>Bacillota</taxon>
        <taxon>Clostridia</taxon>
        <taxon>Eubacteriales</taxon>
        <taxon>Heliobacteriaceae</taxon>
        <taxon>Heliophilum</taxon>
    </lineage>
</organism>
<accession>A0A4R2RW72</accession>
<evidence type="ECO:0000313" key="5">
    <source>
        <dbReference type="Proteomes" id="UP000294813"/>
    </source>
</evidence>
<dbReference type="Pfam" id="PF07992">
    <property type="entry name" value="Pyr_redox_2"/>
    <property type="match status" value="1"/>
</dbReference>
<dbReference type="InterPro" id="IPR023753">
    <property type="entry name" value="FAD/NAD-binding_dom"/>
</dbReference>
<protein>
    <submittedName>
        <fullName evidence="4">Thioredoxin reductase (NADPH)</fullName>
    </submittedName>
</protein>
<name>A0A4R2RW72_9FIRM</name>
<dbReference type="SUPFAM" id="SSF51905">
    <property type="entry name" value="FAD/NAD(P)-binding domain"/>
    <property type="match status" value="1"/>
</dbReference>
<evidence type="ECO:0000256" key="1">
    <source>
        <dbReference type="ARBA" id="ARBA00022630"/>
    </source>
</evidence>
<evidence type="ECO:0000256" key="2">
    <source>
        <dbReference type="ARBA" id="ARBA00023002"/>
    </source>
</evidence>
<dbReference type="RefSeq" id="WP_131918487.1">
    <property type="nucleotide sequence ID" value="NZ_JAOQNU010000005.1"/>
</dbReference>
<dbReference type="Gene3D" id="3.50.50.60">
    <property type="entry name" value="FAD/NAD(P)-binding domain"/>
    <property type="match status" value="2"/>
</dbReference>
<dbReference type="Proteomes" id="UP000294813">
    <property type="component" value="Unassembled WGS sequence"/>
</dbReference>
<keyword evidence="5" id="KW-1185">Reference proteome</keyword>
<comment type="caution">
    <text evidence="4">The sequence shown here is derived from an EMBL/GenBank/DDBJ whole genome shotgun (WGS) entry which is preliminary data.</text>
</comment>
<dbReference type="EMBL" id="SLXT01000005">
    <property type="protein sequence ID" value="TCP67229.1"/>
    <property type="molecule type" value="Genomic_DNA"/>
</dbReference>
<dbReference type="InterPro" id="IPR050097">
    <property type="entry name" value="Ferredoxin-NADP_redctase_2"/>
</dbReference>
<dbReference type="PRINTS" id="PR00469">
    <property type="entry name" value="PNDRDTASEII"/>
</dbReference>
<dbReference type="AlphaFoldDB" id="A0A4R2RW72"/>
<dbReference type="InterPro" id="IPR036188">
    <property type="entry name" value="FAD/NAD-bd_sf"/>
</dbReference>
<evidence type="ECO:0000259" key="3">
    <source>
        <dbReference type="Pfam" id="PF07992"/>
    </source>
</evidence>
<sequence>MATSIACAVIGCGPAGASAALNLKIRNIPFVLFDPGQSYRWRTAERIDNYLGLPACSGEDFLRAIKAHLDQMSIAIMPSRISAIQYDDDHFFQVIAGQETWQCKSMILATGVTMAKELPGESDLLGRGVSYCATCDGPLYRHKVVAVIDTTGGDGMEEVYYLSGIAQTVYYLPVKSIPSPATLTALTARAANIKVLQGVPKAIHGDEVVRSLELDNTTQALDGVFILRPTQRAEQLLPGLATTEGAITVDALMRTNLPGVFAAGDCTGKPYQFARAVGQGAIAGLSVASYLSN</sequence>
<dbReference type="PANTHER" id="PTHR48105">
    <property type="entry name" value="THIOREDOXIN REDUCTASE 1-RELATED-RELATED"/>
    <property type="match status" value="1"/>
</dbReference>